<comment type="caution">
    <text evidence="2">The sequence shown here is derived from an EMBL/GenBank/DDBJ whole genome shotgun (WGS) entry which is preliminary data.</text>
</comment>
<dbReference type="EMBL" id="JBFTWV010000004">
    <property type="protein sequence ID" value="KAL2800178.1"/>
    <property type="molecule type" value="Genomic_DNA"/>
</dbReference>
<dbReference type="Pfam" id="PF12697">
    <property type="entry name" value="Abhydrolase_6"/>
    <property type="match status" value="1"/>
</dbReference>
<accession>A0ABR4GM79</accession>
<evidence type="ECO:0000313" key="2">
    <source>
        <dbReference type="EMBL" id="KAL2800178.1"/>
    </source>
</evidence>
<dbReference type="InterPro" id="IPR029058">
    <property type="entry name" value="AB_hydrolase_fold"/>
</dbReference>
<name>A0ABR4GM79_9EURO</name>
<dbReference type="SUPFAM" id="SSF53474">
    <property type="entry name" value="alpha/beta-Hydrolases"/>
    <property type="match status" value="1"/>
</dbReference>
<dbReference type="Gene3D" id="3.40.50.1820">
    <property type="entry name" value="alpha/beta hydrolase"/>
    <property type="match status" value="1"/>
</dbReference>
<keyword evidence="3" id="KW-1185">Reference proteome</keyword>
<reference evidence="2 3" key="1">
    <citation type="submission" date="2024-07" db="EMBL/GenBank/DDBJ databases">
        <title>Section-level genome sequencing and comparative genomics of Aspergillus sections Usti and Cavernicolus.</title>
        <authorList>
            <consortium name="Lawrence Berkeley National Laboratory"/>
            <person name="Nybo J.L."/>
            <person name="Vesth T.C."/>
            <person name="Theobald S."/>
            <person name="Frisvad J.C."/>
            <person name="Larsen T.O."/>
            <person name="Kjaerboelling I."/>
            <person name="Rothschild-Mancinelli K."/>
            <person name="Lyhne E.K."/>
            <person name="Kogle M.E."/>
            <person name="Barry K."/>
            <person name="Clum A."/>
            <person name="Na H."/>
            <person name="Ledsgaard L."/>
            <person name="Lin J."/>
            <person name="Lipzen A."/>
            <person name="Kuo A."/>
            <person name="Riley R."/>
            <person name="Mondo S."/>
            <person name="Labutti K."/>
            <person name="Haridas S."/>
            <person name="Pangalinan J."/>
            <person name="Salamov A.A."/>
            <person name="Simmons B.A."/>
            <person name="Magnuson J.K."/>
            <person name="Chen J."/>
            <person name="Drula E."/>
            <person name="Henrissat B."/>
            <person name="Wiebenga A."/>
            <person name="Lubbers R.J."/>
            <person name="Gomes A.C."/>
            <person name="Makela M.R."/>
            <person name="Stajich J."/>
            <person name="Grigoriev I.V."/>
            <person name="Mortensen U.H."/>
            <person name="De Vries R.P."/>
            <person name="Baker S.E."/>
            <person name="Andersen M.R."/>
        </authorList>
    </citation>
    <scope>NUCLEOTIDE SEQUENCE [LARGE SCALE GENOMIC DNA]</scope>
    <source>
        <strain evidence="2 3">CBS 209.92</strain>
    </source>
</reference>
<evidence type="ECO:0000313" key="3">
    <source>
        <dbReference type="Proteomes" id="UP001610563"/>
    </source>
</evidence>
<organism evidence="2 3">
    <name type="scientific">Aspergillus keveii</name>
    <dbReference type="NCBI Taxonomy" id="714993"/>
    <lineage>
        <taxon>Eukaryota</taxon>
        <taxon>Fungi</taxon>
        <taxon>Dikarya</taxon>
        <taxon>Ascomycota</taxon>
        <taxon>Pezizomycotina</taxon>
        <taxon>Eurotiomycetes</taxon>
        <taxon>Eurotiomycetidae</taxon>
        <taxon>Eurotiales</taxon>
        <taxon>Aspergillaceae</taxon>
        <taxon>Aspergillus</taxon>
        <taxon>Aspergillus subgen. Nidulantes</taxon>
    </lineage>
</organism>
<dbReference type="InterPro" id="IPR000073">
    <property type="entry name" value="AB_hydrolase_1"/>
</dbReference>
<protein>
    <recommendedName>
        <fullName evidence="1">AB hydrolase-1 domain-containing protein</fullName>
    </recommendedName>
</protein>
<evidence type="ECO:0000259" key="1">
    <source>
        <dbReference type="Pfam" id="PF12697"/>
    </source>
</evidence>
<sequence>MVVVVVMHSYGGIIGSEAIPESFSYAALQARGQKGGVIHLFFYTASPLAKGKSVIETFGESPNNDVREDGRFTIKNGAATLYSDLRDAEGKLWESRLIPQSYKVQTTPVTRAAYEYIPSTYLVSENYQAVPPEIQRMFAGMANADVETCDAGHSPMLSQPGMLVERIAGVAERAAAVAAVGDV</sequence>
<dbReference type="InterPro" id="IPR052897">
    <property type="entry name" value="Sec-Metab_Biosynth_Hydrolase"/>
</dbReference>
<proteinExistence type="predicted"/>
<dbReference type="PANTHER" id="PTHR37017">
    <property type="entry name" value="AB HYDROLASE-1 DOMAIN-CONTAINING PROTEIN-RELATED"/>
    <property type="match status" value="1"/>
</dbReference>
<dbReference type="Proteomes" id="UP001610563">
    <property type="component" value="Unassembled WGS sequence"/>
</dbReference>
<feature type="domain" description="AB hydrolase-1" evidence="1">
    <location>
        <begin position="3"/>
        <end position="164"/>
    </location>
</feature>
<dbReference type="PANTHER" id="PTHR37017:SF11">
    <property type="entry name" value="ESTERASE_LIPASE_THIOESTERASE DOMAIN-CONTAINING PROTEIN"/>
    <property type="match status" value="1"/>
</dbReference>
<gene>
    <name evidence="2" type="ORF">BJX66DRAFT_291438</name>
</gene>